<keyword evidence="4" id="KW-1185">Reference proteome</keyword>
<organism evidence="3 4">
    <name type="scientific">Cryomyces minteri</name>
    <dbReference type="NCBI Taxonomy" id="331657"/>
    <lineage>
        <taxon>Eukaryota</taxon>
        <taxon>Fungi</taxon>
        <taxon>Dikarya</taxon>
        <taxon>Ascomycota</taxon>
        <taxon>Pezizomycotina</taxon>
        <taxon>Dothideomycetes</taxon>
        <taxon>Dothideomycetes incertae sedis</taxon>
        <taxon>Cryomyces</taxon>
    </lineage>
</organism>
<feature type="compositionally biased region" description="Polar residues" evidence="1">
    <location>
        <begin position="500"/>
        <end position="515"/>
    </location>
</feature>
<dbReference type="GO" id="GO:0007094">
    <property type="term" value="P:mitotic spindle assembly checkpoint signaling"/>
    <property type="evidence" value="ECO:0007669"/>
    <property type="project" value="TreeGrafter"/>
</dbReference>
<dbReference type="PANTHER" id="PTHR12205:SF0">
    <property type="entry name" value="CENTROMERE_KINETOCHORE PROTEIN ZW10 HOMOLOG"/>
    <property type="match status" value="1"/>
</dbReference>
<evidence type="ECO:0000313" key="4">
    <source>
        <dbReference type="Proteomes" id="UP000308768"/>
    </source>
</evidence>
<feature type="compositionally biased region" description="Low complexity" evidence="1">
    <location>
        <begin position="629"/>
        <end position="639"/>
    </location>
</feature>
<feature type="domain" description="ZW10 C-terminal helical" evidence="2">
    <location>
        <begin position="695"/>
        <end position="840"/>
    </location>
</feature>
<dbReference type="Pfam" id="PF22766">
    <property type="entry name" value="ZW10_C2"/>
    <property type="match status" value="1"/>
</dbReference>
<comment type="caution">
    <text evidence="3">The sequence shown here is derived from an EMBL/GenBank/DDBJ whole genome shotgun (WGS) entry which is preliminary data.</text>
</comment>
<dbReference type="GO" id="GO:0005737">
    <property type="term" value="C:cytoplasm"/>
    <property type="evidence" value="ECO:0007669"/>
    <property type="project" value="GOC"/>
</dbReference>
<evidence type="ECO:0000313" key="3">
    <source>
        <dbReference type="EMBL" id="TKA68831.1"/>
    </source>
</evidence>
<gene>
    <name evidence="3" type="ORF">B0A49_05239</name>
</gene>
<dbReference type="Gene3D" id="1.10.357.150">
    <property type="match status" value="1"/>
</dbReference>
<dbReference type="Proteomes" id="UP000308768">
    <property type="component" value="Unassembled WGS sequence"/>
</dbReference>
<name>A0A4U0WZH0_9PEZI</name>
<dbReference type="PANTHER" id="PTHR12205">
    <property type="entry name" value="CENTROMERE/KINETOCHORE PROTEIN ZW10"/>
    <property type="match status" value="1"/>
</dbReference>
<proteinExistence type="predicted"/>
<dbReference type="EMBL" id="NAJN01000779">
    <property type="protein sequence ID" value="TKA68831.1"/>
    <property type="molecule type" value="Genomic_DNA"/>
</dbReference>
<sequence length="849" mass="93423">MPSTLSAQELGLAVLQFVEHGAYPETEGIASAELPAAALPTLLNSLGEARENVKVYENRLHTELTVAPDVDGWIAQAKQLQADIARSTAIAQEIVRQADVGKNLQVHVDDASSKADLLENELAFNETLSTTLAQVQDIYALLEGAQNAAMGRTLQAIEKLEAADVAMAQLGDFKNTRAVGLLHNHASELKTAIIEDANECWNALIYVDPSARHITIKDELPREPPISINTVIDALTRLDALKPAILRFYKVFNDTVLNPYLLMSRDLTVGKISIAGDDVEVSGVTTDVSIPTLLTGLSDVLEYLGTRLPPAISIPLSEILMPSINSRLLTGWLEPAIPLSLEGMQSFEQVLGHVLNLADNVEELGWSGKSELVSWVERTPRTWLAKRREAALAATRRQILNGVSERRVVERVETQTVQRGEVVVTGDQGNEDWNAAWDNGGGPANSSTKRPQQLEDDQEASAWGLDDEAQVAGQNSNKPDEAGDAGDDAWGWDDADEGKQSTAASPTTNRNQRPNANGDRNHTDALKRELTLKETYTVTAVPDGIVEIIQQVILDAEALGRSSLSQSPVAPATNGLYTLPTLVLAMYRATASTYYSKCEAGNMLVYNDSGRLSDQLRDFLQQQARKDQSSNSSPDAKPSSRLKLDADMKSLDAFGKRAYTKEMEAQRTILQDLLDGALGFSNCTIHPFAAECENAVAMTVDRIREVQRQWKDILSQSNLLQALGSLLLTATSKIMVDIEDMSDISEEESKQLKHFCEEMNKLSDLFMQAGPEGQPRDMTGVYCPNWFKFQYLAEILDSLLADIKYLWTEGELKLEFEAEELIDLIEALFAESEYRRRAIGDIRRSSIVR</sequence>
<dbReference type="STRING" id="331657.A0A4U0WZH0"/>
<accession>A0A4U0WZH0</accession>
<evidence type="ECO:0000256" key="1">
    <source>
        <dbReference type="SAM" id="MobiDB-lite"/>
    </source>
</evidence>
<dbReference type="AlphaFoldDB" id="A0A4U0WZH0"/>
<feature type="compositionally biased region" description="Acidic residues" evidence="1">
    <location>
        <begin position="454"/>
        <end position="469"/>
    </location>
</feature>
<protein>
    <recommendedName>
        <fullName evidence="2">ZW10 C-terminal helical domain-containing protein</fullName>
    </recommendedName>
</protein>
<dbReference type="GO" id="GO:1990423">
    <property type="term" value="C:RZZ complex"/>
    <property type="evidence" value="ECO:0007669"/>
    <property type="project" value="TreeGrafter"/>
</dbReference>
<reference evidence="3 4" key="1">
    <citation type="submission" date="2017-03" db="EMBL/GenBank/DDBJ databases">
        <title>Genomes of endolithic fungi from Antarctica.</title>
        <authorList>
            <person name="Coleine C."/>
            <person name="Masonjones S."/>
            <person name="Stajich J.E."/>
        </authorList>
    </citation>
    <scope>NUCLEOTIDE SEQUENCE [LARGE SCALE GENOMIC DNA]</scope>
    <source>
        <strain evidence="3 4">CCFEE 5187</strain>
    </source>
</reference>
<feature type="region of interest" description="Disordered" evidence="1">
    <location>
        <begin position="420"/>
        <end position="522"/>
    </location>
</feature>
<dbReference type="InterPro" id="IPR046362">
    <property type="entry name" value="Zw10/DSL1_C_sf"/>
</dbReference>
<feature type="region of interest" description="Disordered" evidence="1">
    <location>
        <begin position="621"/>
        <end position="642"/>
    </location>
</feature>
<feature type="compositionally biased region" description="Acidic residues" evidence="1">
    <location>
        <begin position="482"/>
        <end position="496"/>
    </location>
</feature>
<dbReference type="GO" id="GO:0006888">
    <property type="term" value="P:endoplasmic reticulum to Golgi vesicle-mediated transport"/>
    <property type="evidence" value="ECO:0007669"/>
    <property type="project" value="TreeGrafter"/>
</dbReference>
<dbReference type="InterPro" id="IPR055148">
    <property type="entry name" value="ZW10_C_2"/>
</dbReference>
<dbReference type="OrthoDB" id="534815at2759"/>
<evidence type="ECO:0000259" key="2">
    <source>
        <dbReference type="Pfam" id="PF22766"/>
    </source>
</evidence>